<name>D3GN10_RAHAQ</name>
<protein>
    <submittedName>
        <fullName evidence="1">Uncharacterized protein</fullName>
    </submittedName>
</protein>
<evidence type="ECO:0000313" key="1">
    <source>
        <dbReference type="EMBL" id="CAZ68171.1"/>
    </source>
</evidence>
<reference evidence="1" key="1">
    <citation type="journal article" date="2010" name="BMC Microbiol.">
        <title>Frequency and diversity of small cryptic plasmids in the genus Rahnella.</title>
        <authorList>
            <person name="Rozhon W."/>
            <person name="Petutschnig E."/>
            <person name="Khan M."/>
            <person name="Summers D.K."/>
            <person name="Poppenberger B."/>
        </authorList>
    </citation>
    <scope>NUCLEOTIDE SEQUENCE [LARGE SCALE GENOMIC DNA]</scope>
    <source>
        <strain evidence="1">DSM 30076</strain>
        <plasmid evidence="1">pHW30076</plasmid>
    </source>
</reference>
<dbReference type="EMBL" id="FN429026">
    <property type="protein sequence ID" value="CAZ68171.1"/>
    <property type="molecule type" value="Genomic_DNA"/>
</dbReference>
<geneLocation type="plasmid" evidence="1">
    <name>pHW30076</name>
</geneLocation>
<accession>D3GN10</accession>
<sequence>MRSPRMRASLIRKNPAVEARFQSRHRRHAQCPHCSICSIRYQQYRRVKHDCGLGSVLSIQCRWSSFGPPFDLEPYCSQVFIPPTCQHVERPKKTYFSYHRARA</sequence>
<organism evidence="1">
    <name type="scientific">Rahnella aquatilis</name>
    <dbReference type="NCBI Taxonomy" id="34038"/>
    <lineage>
        <taxon>Bacteria</taxon>
        <taxon>Pseudomonadati</taxon>
        <taxon>Pseudomonadota</taxon>
        <taxon>Gammaproteobacteria</taxon>
        <taxon>Enterobacterales</taxon>
        <taxon>Yersiniaceae</taxon>
        <taxon>Rahnella</taxon>
    </lineage>
</organism>
<proteinExistence type="predicted"/>
<keyword evidence="1" id="KW-0614">Plasmid</keyword>
<dbReference type="AlphaFoldDB" id="D3GN10"/>